<evidence type="ECO:0000256" key="1">
    <source>
        <dbReference type="ARBA" id="ARBA00022723"/>
    </source>
</evidence>
<gene>
    <name evidence="3" type="ORF">PPL_03878</name>
</gene>
<dbReference type="RefSeq" id="XP_020435205.1">
    <property type="nucleotide sequence ID" value="XM_020574791.1"/>
</dbReference>
<proteinExistence type="predicted"/>
<feature type="domain" description="PP2A regulatory subunit B'' EF-hand" evidence="2">
    <location>
        <begin position="126"/>
        <end position="176"/>
    </location>
</feature>
<evidence type="ECO:0000259" key="2">
    <source>
        <dbReference type="Pfam" id="PF17958"/>
    </source>
</evidence>
<sequence length="249" mass="29013">MEPILVENINNDNVVNPQFIIDTEKLKLYLEKHDKKLDQYLFYNKCNNSNSNSNNNNNNSQIESQILEYRTIEKKFKKYGGFIKTYHQFHSLTERLVTESQLEISKLNFIALWSKYLANKDGDTILFNLLVANSNQQWLDFSSLVPLVQTLIDYHPGLKQLHSVAKKYQSHYIDVLSHSETFSGTYSRISTNTECHRFTSGSAYSIPTTMDSSASLNWNAFSRRYKNKCQEMTNRQCLEILFVKCMVIT</sequence>
<dbReference type="STRING" id="670386.D3B5E0"/>
<evidence type="ECO:0000313" key="3">
    <source>
        <dbReference type="EMBL" id="EFA83088.1"/>
    </source>
</evidence>
<dbReference type="Pfam" id="PF17958">
    <property type="entry name" value="EF-hand_13"/>
    <property type="match status" value="1"/>
</dbReference>
<dbReference type="Proteomes" id="UP000001396">
    <property type="component" value="Unassembled WGS sequence"/>
</dbReference>
<protein>
    <recommendedName>
        <fullName evidence="2">PP2A regulatory subunit B'' EF-hand domain-containing protein</fullName>
    </recommendedName>
</protein>
<dbReference type="InParanoid" id="D3B5E0"/>
<reference evidence="3 4" key="1">
    <citation type="journal article" date="2011" name="Genome Res.">
        <title>Phylogeny-wide analysis of social amoeba genomes highlights ancient origins for complex intercellular communication.</title>
        <authorList>
            <person name="Heidel A.J."/>
            <person name="Lawal H.M."/>
            <person name="Felder M."/>
            <person name="Schilde C."/>
            <person name="Helps N.R."/>
            <person name="Tunggal B."/>
            <person name="Rivero F."/>
            <person name="John U."/>
            <person name="Schleicher M."/>
            <person name="Eichinger L."/>
            <person name="Platzer M."/>
            <person name="Noegel A.A."/>
            <person name="Schaap P."/>
            <person name="Gloeckner G."/>
        </authorList>
    </citation>
    <scope>NUCLEOTIDE SEQUENCE [LARGE SCALE GENOMIC DNA]</scope>
    <source>
        <strain evidence="4">ATCC 26659 / Pp 5 / PN500</strain>
    </source>
</reference>
<dbReference type="Gene3D" id="1.10.238.220">
    <property type="match status" value="1"/>
</dbReference>
<dbReference type="InterPro" id="IPR041534">
    <property type="entry name" value="EF-hand_13"/>
</dbReference>
<accession>D3B5E0</accession>
<dbReference type="EMBL" id="ADBJ01000017">
    <property type="protein sequence ID" value="EFA83088.1"/>
    <property type="molecule type" value="Genomic_DNA"/>
</dbReference>
<name>D3B5E0_HETP5</name>
<organism evidence="3 4">
    <name type="scientific">Heterostelium pallidum (strain ATCC 26659 / Pp 5 / PN500)</name>
    <name type="common">Cellular slime mold</name>
    <name type="synonym">Polysphondylium pallidum</name>
    <dbReference type="NCBI Taxonomy" id="670386"/>
    <lineage>
        <taxon>Eukaryota</taxon>
        <taxon>Amoebozoa</taxon>
        <taxon>Evosea</taxon>
        <taxon>Eumycetozoa</taxon>
        <taxon>Dictyostelia</taxon>
        <taxon>Acytosteliales</taxon>
        <taxon>Acytosteliaceae</taxon>
        <taxon>Heterostelium</taxon>
    </lineage>
</organism>
<dbReference type="GeneID" id="31359365"/>
<dbReference type="AlphaFoldDB" id="D3B5E0"/>
<keyword evidence="4" id="KW-1185">Reference proteome</keyword>
<keyword evidence="1" id="KW-0479">Metal-binding</keyword>
<evidence type="ECO:0000313" key="4">
    <source>
        <dbReference type="Proteomes" id="UP000001396"/>
    </source>
</evidence>
<dbReference type="GO" id="GO:0046872">
    <property type="term" value="F:metal ion binding"/>
    <property type="evidence" value="ECO:0007669"/>
    <property type="project" value="UniProtKB-KW"/>
</dbReference>
<comment type="caution">
    <text evidence="3">The sequence shown here is derived from an EMBL/GenBank/DDBJ whole genome shotgun (WGS) entry which is preliminary data.</text>
</comment>